<dbReference type="Gramene" id="PRQ48849">
    <property type="protein sequence ID" value="PRQ48849"/>
    <property type="gene ID" value="RchiOBHm_Chr2g0115301"/>
</dbReference>
<evidence type="ECO:0000313" key="2">
    <source>
        <dbReference type="EMBL" id="PRQ48849.1"/>
    </source>
</evidence>
<sequence length="184" mass="20601">MYISWQFIDLPDNPAAAVGFQLNLTARSHANKRHLSFVSGTLEIGSTLDDRPVTFRGSNTNILKLSLFPRIYHNLHDLRLIQPLFHAFVLGSFFNDTSQLQASLQRPKDGILNTTLYINFLSDYIMEIDKQNIMGPVSFLADLGGLYCISIGIFFYLLVQVCFGCECGEGKRCSHALKAIAYGT</sequence>
<dbReference type="OMA" id="IDKQNIM"/>
<reference evidence="2 3" key="1">
    <citation type="journal article" date="2018" name="Nat. Genet.">
        <title>The Rosa genome provides new insights in the design of modern roses.</title>
        <authorList>
            <person name="Bendahmane M."/>
        </authorList>
    </citation>
    <scope>NUCLEOTIDE SEQUENCE [LARGE SCALE GENOMIC DNA]</scope>
    <source>
        <strain evidence="3">cv. Old Blush</strain>
    </source>
</reference>
<evidence type="ECO:0000313" key="3">
    <source>
        <dbReference type="Proteomes" id="UP000238479"/>
    </source>
</evidence>
<accession>A0A2P6RQY5</accession>
<keyword evidence="1" id="KW-0472">Membrane</keyword>
<dbReference type="PANTHER" id="PTHR37254">
    <property type="entry name" value="OS01G0100500 PROTEIN"/>
    <property type="match status" value="1"/>
</dbReference>
<comment type="caution">
    <text evidence="2">The sequence shown here is derived from an EMBL/GenBank/DDBJ whole genome shotgun (WGS) entry which is preliminary data.</text>
</comment>
<dbReference type="AlphaFoldDB" id="A0A2P6RQY5"/>
<keyword evidence="1" id="KW-0812">Transmembrane</keyword>
<dbReference type="PANTHER" id="PTHR37254:SF1">
    <property type="entry name" value="OS01G0100500 PROTEIN"/>
    <property type="match status" value="1"/>
</dbReference>
<proteinExistence type="predicted"/>
<keyword evidence="1" id="KW-1133">Transmembrane helix</keyword>
<gene>
    <name evidence="2" type="ORF">RchiOBHm_Chr2g0115301</name>
</gene>
<keyword evidence="3" id="KW-1185">Reference proteome</keyword>
<feature type="transmembrane region" description="Helical" evidence="1">
    <location>
        <begin position="139"/>
        <end position="159"/>
    </location>
</feature>
<dbReference type="Proteomes" id="UP000238479">
    <property type="component" value="Chromosome 2"/>
</dbReference>
<evidence type="ECO:0000256" key="1">
    <source>
        <dbReference type="SAM" id="Phobius"/>
    </source>
</evidence>
<dbReference type="EMBL" id="PDCK01000040">
    <property type="protein sequence ID" value="PRQ48849.1"/>
    <property type="molecule type" value="Genomic_DNA"/>
</dbReference>
<organism evidence="2 3">
    <name type="scientific">Rosa chinensis</name>
    <name type="common">China rose</name>
    <dbReference type="NCBI Taxonomy" id="74649"/>
    <lineage>
        <taxon>Eukaryota</taxon>
        <taxon>Viridiplantae</taxon>
        <taxon>Streptophyta</taxon>
        <taxon>Embryophyta</taxon>
        <taxon>Tracheophyta</taxon>
        <taxon>Spermatophyta</taxon>
        <taxon>Magnoliopsida</taxon>
        <taxon>eudicotyledons</taxon>
        <taxon>Gunneridae</taxon>
        <taxon>Pentapetalae</taxon>
        <taxon>rosids</taxon>
        <taxon>fabids</taxon>
        <taxon>Rosales</taxon>
        <taxon>Rosaceae</taxon>
        <taxon>Rosoideae</taxon>
        <taxon>Rosoideae incertae sedis</taxon>
        <taxon>Rosa</taxon>
    </lineage>
</organism>
<dbReference type="STRING" id="74649.A0A2P6RQY5"/>
<name>A0A2P6RQY5_ROSCH</name>
<protein>
    <submittedName>
        <fullName evidence="2">Uncharacterized protein</fullName>
    </submittedName>
</protein>